<comment type="caution">
    <text evidence="9">The sequence shown here is derived from an EMBL/GenBank/DDBJ whole genome shotgun (WGS) entry which is preliminary data.</text>
</comment>
<evidence type="ECO:0000256" key="1">
    <source>
        <dbReference type="ARBA" id="ARBA00004651"/>
    </source>
</evidence>
<name>A0ABU6JU24_9GAMM</name>
<organism evidence="9 10">
    <name type="scientific">Brenneria populi</name>
    <dbReference type="NCBI Taxonomy" id="1505588"/>
    <lineage>
        <taxon>Bacteria</taxon>
        <taxon>Pseudomonadati</taxon>
        <taxon>Pseudomonadota</taxon>
        <taxon>Gammaproteobacteria</taxon>
        <taxon>Enterobacterales</taxon>
        <taxon>Pectobacteriaceae</taxon>
        <taxon>Brenneria</taxon>
    </lineage>
</organism>
<keyword evidence="4 7" id="KW-0812">Transmembrane</keyword>
<keyword evidence="10" id="KW-1185">Reference proteome</keyword>
<keyword evidence="3" id="KW-1003">Cell membrane</keyword>
<feature type="transmembrane region" description="Helical" evidence="7">
    <location>
        <begin position="114"/>
        <end position="132"/>
    </location>
</feature>
<evidence type="ECO:0000256" key="7">
    <source>
        <dbReference type="SAM" id="Phobius"/>
    </source>
</evidence>
<dbReference type="RefSeq" id="WP_327618891.1">
    <property type="nucleotide sequence ID" value="NZ_JAYWTM010000015.1"/>
</dbReference>
<feature type="transmembrane region" description="Helical" evidence="7">
    <location>
        <begin position="223"/>
        <end position="247"/>
    </location>
</feature>
<dbReference type="PANTHER" id="PTHR22911:SF6">
    <property type="entry name" value="SOLUTE CARRIER FAMILY 35 MEMBER G1"/>
    <property type="match status" value="1"/>
</dbReference>
<keyword evidence="6 7" id="KW-0472">Membrane</keyword>
<feature type="transmembrane region" description="Helical" evidence="7">
    <location>
        <begin position="254"/>
        <end position="272"/>
    </location>
</feature>
<evidence type="ECO:0000256" key="3">
    <source>
        <dbReference type="ARBA" id="ARBA00022475"/>
    </source>
</evidence>
<gene>
    <name evidence="9" type="ORF">VSX58_15635</name>
</gene>
<feature type="transmembrane region" description="Helical" evidence="7">
    <location>
        <begin position="47"/>
        <end position="68"/>
    </location>
</feature>
<dbReference type="EMBL" id="JAYWTM010000015">
    <property type="protein sequence ID" value="MEC5344027.1"/>
    <property type="molecule type" value="Genomic_DNA"/>
</dbReference>
<evidence type="ECO:0000256" key="6">
    <source>
        <dbReference type="ARBA" id="ARBA00023136"/>
    </source>
</evidence>
<feature type="domain" description="EamA" evidence="8">
    <location>
        <begin position="17"/>
        <end position="155"/>
    </location>
</feature>
<dbReference type="PANTHER" id="PTHR22911">
    <property type="entry name" value="ACYL-MALONYL CONDENSING ENZYME-RELATED"/>
    <property type="match status" value="1"/>
</dbReference>
<comment type="similarity">
    <text evidence="2">Belongs to the EamA transporter family.</text>
</comment>
<dbReference type="InterPro" id="IPR000620">
    <property type="entry name" value="EamA_dom"/>
</dbReference>
<evidence type="ECO:0000256" key="5">
    <source>
        <dbReference type="ARBA" id="ARBA00022989"/>
    </source>
</evidence>
<evidence type="ECO:0000256" key="2">
    <source>
        <dbReference type="ARBA" id="ARBA00007362"/>
    </source>
</evidence>
<dbReference type="Pfam" id="PF00892">
    <property type="entry name" value="EamA"/>
    <property type="match status" value="2"/>
</dbReference>
<evidence type="ECO:0000313" key="10">
    <source>
        <dbReference type="Proteomes" id="UP001309705"/>
    </source>
</evidence>
<keyword evidence="5 7" id="KW-1133">Transmembrane helix</keyword>
<feature type="transmembrane region" description="Helical" evidence="7">
    <location>
        <begin position="89"/>
        <end position="108"/>
    </location>
</feature>
<feature type="transmembrane region" description="Helical" evidence="7">
    <location>
        <begin position="278"/>
        <end position="295"/>
    </location>
</feature>
<dbReference type="SUPFAM" id="SSF103481">
    <property type="entry name" value="Multidrug resistance efflux transporter EmrE"/>
    <property type="match status" value="2"/>
</dbReference>
<sequence length="298" mass="31575">MTKFASVSWDHRRSHILAILLAVISSLLYVIGYSLSKTLVTSYGLSAMQVTFLRCGLVLAGGIALTCISSTDVTWRRIWLPVRPLEQRATAAALVASNILSIVSYSLIQVTDASAIGFTAPILITIMGGAFLGERVPLIGWLGIAMGFAGMLLIVKPGGADALSFAGVVAGGCAALMYALYQIMIRRLRNDATSVDTALQVSVVGFFVLIFTLPWMWHALSPAGLLVAAVFTIVQTAAMVSIAAALRLGEASRLAPWQFCGLVWAMILDTLVFNAMPAMTSIIGGILILGGGLLGQRR</sequence>
<comment type="subcellular location">
    <subcellularLocation>
        <location evidence="1">Cell membrane</location>
        <topology evidence="1">Multi-pass membrane protein</topology>
    </subcellularLocation>
</comment>
<feature type="transmembrane region" description="Helical" evidence="7">
    <location>
        <begin position="16"/>
        <end position="35"/>
    </location>
</feature>
<protein>
    <submittedName>
        <fullName evidence="9">DMT family transporter</fullName>
    </submittedName>
</protein>
<feature type="transmembrane region" description="Helical" evidence="7">
    <location>
        <begin position="162"/>
        <end position="185"/>
    </location>
</feature>
<evidence type="ECO:0000313" key="9">
    <source>
        <dbReference type="EMBL" id="MEC5344027.1"/>
    </source>
</evidence>
<feature type="domain" description="EamA" evidence="8">
    <location>
        <begin position="167"/>
        <end position="292"/>
    </location>
</feature>
<feature type="transmembrane region" description="Helical" evidence="7">
    <location>
        <begin position="139"/>
        <end position="156"/>
    </location>
</feature>
<feature type="transmembrane region" description="Helical" evidence="7">
    <location>
        <begin position="197"/>
        <end position="217"/>
    </location>
</feature>
<accession>A0ABU6JU24</accession>
<reference evidence="9 10" key="1">
    <citation type="journal article" date="2017" name="Int. J. Syst. Evol. Microbiol.">
        <title>Brenneria populi subsp. brevivirga subsp. nov. isolated from symptomatic bark of Populus x euramericana canker, and description of Brenneria populi subsp. populi subsp. nov.</title>
        <authorList>
            <person name="Zheng M.H."/>
            <person name="Piao C.G."/>
            <person name="Xue H."/>
            <person name="Guo M.W."/>
            <person name="Li Y."/>
        </authorList>
    </citation>
    <scope>NUCLEOTIDE SEQUENCE [LARGE SCALE GENOMIC DNA]</scope>
    <source>
        <strain evidence="9 10">D9-5</strain>
    </source>
</reference>
<evidence type="ECO:0000259" key="8">
    <source>
        <dbReference type="Pfam" id="PF00892"/>
    </source>
</evidence>
<dbReference type="InterPro" id="IPR037185">
    <property type="entry name" value="EmrE-like"/>
</dbReference>
<proteinExistence type="inferred from homology"/>
<dbReference type="Proteomes" id="UP001309705">
    <property type="component" value="Unassembled WGS sequence"/>
</dbReference>
<evidence type="ECO:0000256" key="4">
    <source>
        <dbReference type="ARBA" id="ARBA00022692"/>
    </source>
</evidence>